<evidence type="ECO:0000313" key="7">
    <source>
        <dbReference type="Proteomes" id="UP000297762"/>
    </source>
</evidence>
<dbReference type="GO" id="GO:0016787">
    <property type="term" value="F:hydrolase activity"/>
    <property type="evidence" value="ECO:0007669"/>
    <property type="project" value="UniProtKB-KW"/>
</dbReference>
<keyword evidence="2 6" id="KW-0378">Hydrolase</keyword>
<dbReference type="PANTHER" id="PTHR42988">
    <property type="entry name" value="PHOSPHOHYDROLASE"/>
    <property type="match status" value="1"/>
</dbReference>
<evidence type="ECO:0000256" key="2">
    <source>
        <dbReference type="ARBA" id="ARBA00022801"/>
    </source>
</evidence>
<protein>
    <submittedName>
        <fullName evidence="6">Phosphohydrolase</fullName>
    </submittedName>
</protein>
<dbReference type="InterPro" id="IPR004843">
    <property type="entry name" value="Calcineurin-like_PHP"/>
</dbReference>
<name>A0A4R9KD91_9LEPT</name>
<keyword evidence="1" id="KW-0479">Metal-binding</keyword>
<comment type="caution">
    <text evidence="6">The sequence shown here is derived from an EMBL/GenBank/DDBJ whole genome shotgun (WGS) entry which is preliminary data.</text>
</comment>
<dbReference type="Pfam" id="PF00149">
    <property type="entry name" value="Metallophos"/>
    <property type="match status" value="1"/>
</dbReference>
<comment type="similarity">
    <text evidence="4">Belongs to the cyclic nucleotide phosphodiesterase class-III family.</text>
</comment>
<feature type="domain" description="Calcineurin-like phosphoesterase" evidence="5">
    <location>
        <begin position="1"/>
        <end position="228"/>
    </location>
</feature>
<evidence type="ECO:0000256" key="4">
    <source>
        <dbReference type="ARBA" id="ARBA00025742"/>
    </source>
</evidence>
<dbReference type="InterPro" id="IPR050884">
    <property type="entry name" value="CNP_phosphodiesterase-III"/>
</dbReference>
<dbReference type="RefSeq" id="WP_135647416.1">
    <property type="nucleotide sequence ID" value="NZ_RQGF01000003.1"/>
</dbReference>
<dbReference type="GO" id="GO:0046872">
    <property type="term" value="F:metal ion binding"/>
    <property type="evidence" value="ECO:0007669"/>
    <property type="project" value="UniProtKB-KW"/>
</dbReference>
<evidence type="ECO:0000259" key="5">
    <source>
        <dbReference type="Pfam" id="PF00149"/>
    </source>
</evidence>
<dbReference type="PANTHER" id="PTHR42988:SF2">
    <property type="entry name" value="CYCLIC NUCLEOTIDE PHOSPHODIESTERASE CBUA0032-RELATED"/>
    <property type="match status" value="1"/>
</dbReference>
<reference evidence="6" key="1">
    <citation type="journal article" date="2019" name="PLoS Negl. Trop. Dis.">
        <title>Revisiting the worldwide diversity of Leptospira species in the environment.</title>
        <authorList>
            <person name="Vincent A.T."/>
            <person name="Schiettekatte O."/>
            <person name="Bourhy P."/>
            <person name="Veyrier F.J."/>
            <person name="Picardeau M."/>
        </authorList>
    </citation>
    <scope>NUCLEOTIDE SEQUENCE [LARGE SCALE GENOMIC DNA]</scope>
    <source>
        <strain evidence="6">201702455</strain>
    </source>
</reference>
<accession>A0A4R9KD91</accession>
<organism evidence="6 7">
    <name type="scientific">Leptospira sarikeiensis</name>
    <dbReference type="NCBI Taxonomy" id="2484943"/>
    <lineage>
        <taxon>Bacteria</taxon>
        <taxon>Pseudomonadati</taxon>
        <taxon>Spirochaetota</taxon>
        <taxon>Spirochaetia</taxon>
        <taxon>Leptospirales</taxon>
        <taxon>Leptospiraceae</taxon>
        <taxon>Leptospira</taxon>
    </lineage>
</organism>
<evidence type="ECO:0000256" key="1">
    <source>
        <dbReference type="ARBA" id="ARBA00022723"/>
    </source>
</evidence>
<evidence type="ECO:0000313" key="6">
    <source>
        <dbReference type="EMBL" id="TGL65905.1"/>
    </source>
</evidence>
<keyword evidence="7" id="KW-1185">Reference proteome</keyword>
<dbReference type="InterPro" id="IPR029052">
    <property type="entry name" value="Metallo-depent_PP-like"/>
</dbReference>
<dbReference type="SUPFAM" id="SSF56300">
    <property type="entry name" value="Metallo-dependent phosphatases"/>
    <property type="match status" value="1"/>
</dbReference>
<dbReference type="EMBL" id="RQGF01000003">
    <property type="protein sequence ID" value="TGL65905.1"/>
    <property type="molecule type" value="Genomic_DNA"/>
</dbReference>
<proteinExistence type="inferred from homology"/>
<gene>
    <name evidence="6" type="ORF">EHQ64_00210</name>
</gene>
<dbReference type="Proteomes" id="UP000297762">
    <property type="component" value="Unassembled WGS sequence"/>
</dbReference>
<dbReference type="OrthoDB" id="371150at2"/>
<evidence type="ECO:0000256" key="3">
    <source>
        <dbReference type="ARBA" id="ARBA00023004"/>
    </source>
</evidence>
<sequence length="300" mass="35227">MKLVHLSDLHFPVVLPFSSLKGKMIPGYLNYTFRRRKKYPISLWNAIVRKVNLINPDAIIISGDITNVSHWKEYDESKKILEPVLSNNTFMIPGNHDRYTEEATGYSGKEIPYYEKFFSPWMGETVPTKSGYLRIKKIGKLTLVGWDSNMPLSVLNAYGYVKEEIVHSTLEYLEKEKLDHYFLICHHPIWNPPERQESSGHRMKNREEIAELLKKRPPLAYLHGHVHTNWVKHPDPQKPYYVINSASSTRISDQRHQSGFHVMEWNEKQLQVKRFSYSEEQGEFTETQTISYEEKETNGR</sequence>
<dbReference type="Gene3D" id="3.60.21.10">
    <property type="match status" value="1"/>
</dbReference>
<keyword evidence="3" id="KW-0408">Iron</keyword>
<dbReference type="AlphaFoldDB" id="A0A4R9KD91"/>